<feature type="chain" id="PRO_5040145402" description="Glutathione hydrolase" evidence="4">
    <location>
        <begin position="21"/>
        <end position="586"/>
    </location>
</feature>
<dbReference type="AlphaFoldDB" id="A0A9P6HE26"/>
<evidence type="ECO:0000256" key="2">
    <source>
        <dbReference type="PIRSR" id="PIRSR600101-2"/>
    </source>
</evidence>
<dbReference type="InterPro" id="IPR043138">
    <property type="entry name" value="GGT_lsub"/>
</dbReference>
<comment type="pathway">
    <text evidence="3">Sulfur metabolism; glutathione metabolism.</text>
</comment>
<comment type="catalytic activity">
    <reaction evidence="3">
        <text>an S-substituted glutathione + H2O = an S-substituted L-cysteinylglycine + L-glutamate</text>
        <dbReference type="Rhea" id="RHEA:59468"/>
        <dbReference type="ChEBI" id="CHEBI:15377"/>
        <dbReference type="ChEBI" id="CHEBI:29985"/>
        <dbReference type="ChEBI" id="CHEBI:90779"/>
        <dbReference type="ChEBI" id="CHEBI:143103"/>
        <dbReference type="EC" id="3.4.19.13"/>
    </reaction>
</comment>
<feature type="active site" description="Nucleophile" evidence="1">
    <location>
        <position position="390"/>
    </location>
</feature>
<protein>
    <recommendedName>
        <fullName evidence="3">Glutathione hydrolase</fullName>
        <ecNumber evidence="3">2.3.2.2</ecNumber>
        <ecNumber evidence="3">3.4.19.13</ecNumber>
    </recommendedName>
    <alternativeName>
        <fullName evidence="3">Gamma-glutamyltransferase</fullName>
    </alternativeName>
    <alternativeName>
        <fullName evidence="3">Gamma-glutamyltranspeptidase</fullName>
    </alternativeName>
</protein>
<dbReference type="GO" id="GO:0005886">
    <property type="term" value="C:plasma membrane"/>
    <property type="evidence" value="ECO:0007669"/>
    <property type="project" value="TreeGrafter"/>
</dbReference>
<dbReference type="Pfam" id="PF01019">
    <property type="entry name" value="G_glu_transpept"/>
    <property type="match status" value="1"/>
</dbReference>
<comment type="function">
    <text evidence="3">Cleaves the gamma-glutamyl peptide bond of glutathione and glutathione conjugates.</text>
</comment>
<reference evidence="5" key="2">
    <citation type="submission" date="2020-11" db="EMBL/GenBank/DDBJ databases">
        <authorList>
            <consortium name="DOE Joint Genome Institute"/>
            <person name="Kuo A."/>
            <person name="Miyauchi S."/>
            <person name="Kiss E."/>
            <person name="Drula E."/>
            <person name="Kohler A."/>
            <person name="Sanchez-Garcia M."/>
            <person name="Andreopoulos B."/>
            <person name="Barry K.W."/>
            <person name="Bonito G."/>
            <person name="Buee M."/>
            <person name="Carver A."/>
            <person name="Chen C."/>
            <person name="Cichocki N."/>
            <person name="Clum A."/>
            <person name="Culley D."/>
            <person name="Crous P.W."/>
            <person name="Fauchery L."/>
            <person name="Girlanda M."/>
            <person name="Hayes R."/>
            <person name="Keri Z."/>
            <person name="Labutti K."/>
            <person name="Lipzen A."/>
            <person name="Lombard V."/>
            <person name="Magnuson J."/>
            <person name="Maillard F."/>
            <person name="Morin E."/>
            <person name="Murat C."/>
            <person name="Nolan M."/>
            <person name="Ohm R."/>
            <person name="Pangilinan J."/>
            <person name="Pereira M."/>
            <person name="Perotto S."/>
            <person name="Peter M."/>
            <person name="Riley R."/>
            <person name="Sitrit Y."/>
            <person name="Stielow B."/>
            <person name="Szollosi G."/>
            <person name="Zifcakova L."/>
            <person name="Stursova M."/>
            <person name="Spatafora J.W."/>
            <person name="Tedersoo L."/>
            <person name="Vaario L.-M."/>
            <person name="Yamada A."/>
            <person name="Yan M."/>
            <person name="Wang P."/>
            <person name="Xu J."/>
            <person name="Bruns T."/>
            <person name="Baldrian P."/>
            <person name="Vilgalys R."/>
            <person name="Henrissat B."/>
            <person name="Grigoriev I.V."/>
            <person name="Hibbett D."/>
            <person name="Nagy L.G."/>
            <person name="Martin F.M."/>
        </authorList>
    </citation>
    <scope>NUCLEOTIDE SEQUENCE</scope>
    <source>
        <strain evidence="5">UH-Tt-Lm1</strain>
    </source>
</reference>
<keyword evidence="4" id="KW-0732">Signal</keyword>
<dbReference type="Gene3D" id="1.10.246.130">
    <property type="match status" value="1"/>
</dbReference>
<feature type="binding site" evidence="2">
    <location>
        <begin position="408"/>
        <end position="410"/>
    </location>
    <ligand>
        <name>L-glutamate</name>
        <dbReference type="ChEBI" id="CHEBI:29985"/>
    </ligand>
</feature>
<evidence type="ECO:0000313" key="6">
    <source>
        <dbReference type="Proteomes" id="UP000736335"/>
    </source>
</evidence>
<keyword evidence="6" id="KW-1185">Reference proteome</keyword>
<proteinExistence type="predicted"/>
<dbReference type="GO" id="GO:0006751">
    <property type="term" value="P:glutathione catabolic process"/>
    <property type="evidence" value="ECO:0007669"/>
    <property type="project" value="UniProtKB-UniRule"/>
</dbReference>
<feature type="binding site" evidence="2">
    <location>
        <position position="113"/>
    </location>
    <ligand>
        <name>L-glutamate</name>
        <dbReference type="ChEBI" id="CHEBI:29985"/>
    </ligand>
</feature>
<keyword evidence="3" id="KW-0378">Hydrolase</keyword>
<feature type="binding site" evidence="2">
    <location>
        <position position="483"/>
    </location>
    <ligand>
        <name>L-glutamate</name>
        <dbReference type="ChEBI" id="CHEBI:29985"/>
    </ligand>
</feature>
<sequence length="586" mass="62733">MLVWSLAALPLAVTLHVAEAYPTPDSLQYSSLGKHGGIATEVAECSEIGVELLTQGGSAVDAIIAGSLCVGVIAAYHSGIGGGGFGFSPTSLTSTSVRSVGDGKVSYDMVDFRETAPGASNLWMYVNSTDPTASTIGGLAVGVPGELRGWELLHQKYGRLPWPKLFEGAIKLARCGFTVNQDLAAELNNDTYPFLTTDPLWAEVYAPNGILLQQGDTAYRKRYANTLEIITQQGADAFYTGSIAENIVSTATSNGGIITLDDLKNYSALTRTPVNITYRGNRIFSTVAPSSGAVVLSALKVFEAWPATAKVDDPAYDIVAHRLIEATRFGYGQRTWYGDPAYTANVSSLEREFLEEPEVEKVRALINDSTTYPAPYYNPSNYIVLDDHGTSHLAAADQWGTVVSLTKTINLYWGSNLMTPDGIILNDEMDDFSSPGLTNAFGFAPSPANFIYPGKRPQSSIASSIAEDLETGEFKIATGAAGGSRIITATLQNLHYTLDQGLTPNASVHTSRWHDQLTNVTYFELPAPADGLPGFDNGTVSFLASLNYNVTYEGITGSTSHIVGKINGTFHAFSDPRKPAGRGYAY</sequence>
<dbReference type="Gene3D" id="3.60.20.40">
    <property type="match status" value="1"/>
</dbReference>
<comment type="caution">
    <text evidence="5">The sequence shown here is derived from an EMBL/GenBank/DDBJ whole genome shotgun (WGS) entry which is preliminary data.</text>
</comment>
<dbReference type="PRINTS" id="PR01210">
    <property type="entry name" value="GGTRANSPTASE"/>
</dbReference>
<dbReference type="InterPro" id="IPR043137">
    <property type="entry name" value="GGT_ssub_C"/>
</dbReference>
<feature type="binding site" evidence="2">
    <location>
        <begin position="459"/>
        <end position="460"/>
    </location>
    <ligand>
        <name>L-glutamate</name>
        <dbReference type="ChEBI" id="CHEBI:29985"/>
    </ligand>
</feature>
<dbReference type="PANTHER" id="PTHR11686:SF62">
    <property type="entry name" value="GLUTATHIONE HYDROLASE"/>
    <property type="match status" value="1"/>
</dbReference>
<dbReference type="GO" id="GO:0103068">
    <property type="term" value="F:leukotriene C4 gamma-glutamyl transferase activity"/>
    <property type="evidence" value="ECO:0007669"/>
    <property type="project" value="UniProtKB-EC"/>
</dbReference>
<evidence type="ECO:0000256" key="1">
    <source>
        <dbReference type="PIRSR" id="PIRSR600101-1"/>
    </source>
</evidence>
<feature type="signal peptide" evidence="4">
    <location>
        <begin position="1"/>
        <end position="20"/>
    </location>
</feature>
<dbReference type="InterPro" id="IPR029055">
    <property type="entry name" value="Ntn_hydrolases_N"/>
</dbReference>
<feature type="binding site" evidence="2">
    <location>
        <position position="431"/>
    </location>
    <ligand>
        <name>L-glutamate</name>
        <dbReference type="ChEBI" id="CHEBI:29985"/>
    </ligand>
</feature>
<dbReference type="EC" id="2.3.2.2" evidence="3"/>
<dbReference type="Proteomes" id="UP000736335">
    <property type="component" value="Unassembled WGS sequence"/>
</dbReference>
<comment type="catalytic activity">
    <reaction evidence="3">
        <text>glutathione + H2O = L-cysteinylglycine + L-glutamate</text>
        <dbReference type="Rhea" id="RHEA:28807"/>
        <dbReference type="ChEBI" id="CHEBI:15377"/>
        <dbReference type="ChEBI" id="CHEBI:29985"/>
        <dbReference type="ChEBI" id="CHEBI:57925"/>
        <dbReference type="ChEBI" id="CHEBI:61694"/>
        <dbReference type="EC" id="3.4.19.13"/>
    </reaction>
</comment>
<dbReference type="GO" id="GO:0036374">
    <property type="term" value="F:glutathione hydrolase activity"/>
    <property type="evidence" value="ECO:0007669"/>
    <property type="project" value="UniProtKB-UniRule"/>
</dbReference>
<dbReference type="OrthoDB" id="1081007at2759"/>
<name>A0A9P6HE26_9AGAM</name>
<dbReference type="SUPFAM" id="SSF56235">
    <property type="entry name" value="N-terminal nucleophile aminohydrolases (Ntn hydrolases)"/>
    <property type="match status" value="1"/>
</dbReference>
<dbReference type="EC" id="3.4.19.13" evidence="3"/>
<dbReference type="InterPro" id="IPR000101">
    <property type="entry name" value="GGT_peptidase"/>
</dbReference>
<dbReference type="PANTHER" id="PTHR11686">
    <property type="entry name" value="GAMMA GLUTAMYL TRANSPEPTIDASE"/>
    <property type="match status" value="1"/>
</dbReference>
<evidence type="ECO:0000256" key="3">
    <source>
        <dbReference type="RuleBase" id="RU368068"/>
    </source>
</evidence>
<keyword evidence="3" id="KW-0012">Acyltransferase</keyword>
<evidence type="ECO:0000313" key="5">
    <source>
        <dbReference type="EMBL" id="KAF9784115.1"/>
    </source>
</evidence>
<gene>
    <name evidence="5" type="ORF">BJ322DRAFT_1068708</name>
</gene>
<reference evidence="5" key="1">
    <citation type="journal article" date="2020" name="Nat. Commun.">
        <title>Large-scale genome sequencing of mycorrhizal fungi provides insights into the early evolution of symbiotic traits.</title>
        <authorList>
            <person name="Miyauchi S."/>
            <person name="Kiss E."/>
            <person name="Kuo A."/>
            <person name="Drula E."/>
            <person name="Kohler A."/>
            <person name="Sanchez-Garcia M."/>
            <person name="Morin E."/>
            <person name="Andreopoulos B."/>
            <person name="Barry K.W."/>
            <person name="Bonito G."/>
            <person name="Buee M."/>
            <person name="Carver A."/>
            <person name="Chen C."/>
            <person name="Cichocki N."/>
            <person name="Clum A."/>
            <person name="Culley D."/>
            <person name="Crous P.W."/>
            <person name="Fauchery L."/>
            <person name="Girlanda M."/>
            <person name="Hayes R.D."/>
            <person name="Keri Z."/>
            <person name="LaButti K."/>
            <person name="Lipzen A."/>
            <person name="Lombard V."/>
            <person name="Magnuson J."/>
            <person name="Maillard F."/>
            <person name="Murat C."/>
            <person name="Nolan M."/>
            <person name="Ohm R.A."/>
            <person name="Pangilinan J."/>
            <person name="Pereira M.F."/>
            <person name="Perotto S."/>
            <person name="Peter M."/>
            <person name="Pfister S."/>
            <person name="Riley R."/>
            <person name="Sitrit Y."/>
            <person name="Stielow J.B."/>
            <person name="Szollosi G."/>
            <person name="Zifcakova L."/>
            <person name="Stursova M."/>
            <person name="Spatafora J.W."/>
            <person name="Tedersoo L."/>
            <person name="Vaario L.M."/>
            <person name="Yamada A."/>
            <person name="Yan M."/>
            <person name="Wang P."/>
            <person name="Xu J."/>
            <person name="Bruns T."/>
            <person name="Baldrian P."/>
            <person name="Vilgalys R."/>
            <person name="Dunand C."/>
            <person name="Henrissat B."/>
            <person name="Grigoriev I.V."/>
            <person name="Hibbett D."/>
            <person name="Nagy L.G."/>
            <person name="Martin F.M."/>
        </authorList>
    </citation>
    <scope>NUCLEOTIDE SEQUENCE</scope>
    <source>
        <strain evidence="5">UH-Tt-Lm1</strain>
    </source>
</reference>
<keyword evidence="3" id="KW-0808">Transferase</keyword>
<dbReference type="EMBL" id="WIUZ02000009">
    <property type="protein sequence ID" value="KAF9784115.1"/>
    <property type="molecule type" value="Genomic_DNA"/>
</dbReference>
<organism evidence="5 6">
    <name type="scientific">Thelephora terrestris</name>
    <dbReference type="NCBI Taxonomy" id="56493"/>
    <lineage>
        <taxon>Eukaryota</taxon>
        <taxon>Fungi</taxon>
        <taxon>Dikarya</taxon>
        <taxon>Basidiomycota</taxon>
        <taxon>Agaricomycotina</taxon>
        <taxon>Agaricomycetes</taxon>
        <taxon>Thelephorales</taxon>
        <taxon>Thelephoraceae</taxon>
        <taxon>Thelephora</taxon>
    </lineage>
</organism>
<comment type="catalytic activity">
    <reaction evidence="3">
        <text>an N-terminal (5-L-glutamyl)-[peptide] + an alpha-amino acid = 5-L-glutamyl amino acid + an N-terminal L-alpha-aminoacyl-[peptide]</text>
        <dbReference type="Rhea" id="RHEA:23904"/>
        <dbReference type="Rhea" id="RHEA-COMP:9780"/>
        <dbReference type="Rhea" id="RHEA-COMP:9795"/>
        <dbReference type="ChEBI" id="CHEBI:77644"/>
        <dbReference type="ChEBI" id="CHEBI:78597"/>
        <dbReference type="ChEBI" id="CHEBI:78599"/>
        <dbReference type="ChEBI" id="CHEBI:78608"/>
        <dbReference type="EC" id="2.3.2.2"/>
    </reaction>
</comment>
<evidence type="ECO:0000256" key="4">
    <source>
        <dbReference type="SAM" id="SignalP"/>
    </source>
</evidence>
<accession>A0A9P6HE26</accession>